<dbReference type="Pfam" id="PF00293">
    <property type="entry name" value="NUDIX"/>
    <property type="match status" value="1"/>
</dbReference>
<organism evidence="10 11">
    <name type="scientific">Candidatus Rhodoblastus alkanivorans</name>
    <dbReference type="NCBI Taxonomy" id="2954117"/>
    <lineage>
        <taxon>Bacteria</taxon>
        <taxon>Pseudomonadati</taxon>
        <taxon>Pseudomonadota</taxon>
        <taxon>Alphaproteobacteria</taxon>
        <taxon>Hyphomicrobiales</taxon>
        <taxon>Rhodoblastaceae</taxon>
        <taxon>Rhodoblastus</taxon>
    </lineage>
</organism>
<evidence type="ECO:0000256" key="6">
    <source>
        <dbReference type="ARBA" id="ARBA00022801"/>
    </source>
</evidence>
<comment type="similarity">
    <text evidence="3">Belongs to the Nudix hydrolase family. NudK subfamily.</text>
</comment>
<comment type="cofactor">
    <cofactor evidence="2">
        <name>Mg(2+)</name>
        <dbReference type="ChEBI" id="CHEBI:18420"/>
    </cofactor>
</comment>
<evidence type="ECO:0000256" key="2">
    <source>
        <dbReference type="ARBA" id="ARBA00001946"/>
    </source>
</evidence>
<dbReference type="NCBIfam" id="TIGR00052">
    <property type="entry name" value="nudix-type nucleoside diphosphatase, YffH/AdpP family"/>
    <property type="match status" value="1"/>
</dbReference>
<proteinExistence type="inferred from homology"/>
<dbReference type="InterPro" id="IPR004385">
    <property type="entry name" value="NDP_pyrophosphatase"/>
</dbReference>
<evidence type="ECO:0000256" key="1">
    <source>
        <dbReference type="ARBA" id="ARBA00000847"/>
    </source>
</evidence>
<evidence type="ECO:0000256" key="8">
    <source>
        <dbReference type="ARBA" id="ARBA00032272"/>
    </source>
</evidence>
<gene>
    <name evidence="10" type="ORF">K2U94_13735</name>
</gene>
<dbReference type="Proteomes" id="UP001139104">
    <property type="component" value="Unassembled WGS sequence"/>
</dbReference>
<dbReference type="SUPFAM" id="SSF55811">
    <property type="entry name" value="Nudix"/>
    <property type="match status" value="1"/>
</dbReference>
<comment type="caution">
    <text evidence="10">The sequence shown here is derived from an EMBL/GenBank/DDBJ whole genome shotgun (WGS) entry which is preliminary data.</text>
</comment>
<dbReference type="RefSeq" id="WP_243067740.1">
    <property type="nucleotide sequence ID" value="NZ_JAIVFK010000006.1"/>
</dbReference>
<evidence type="ECO:0000256" key="4">
    <source>
        <dbReference type="ARBA" id="ARBA00011738"/>
    </source>
</evidence>
<comment type="catalytic activity">
    <reaction evidence="1">
        <text>GDP-alpha-D-mannose + H2O = alpha-D-mannose 1-phosphate + GMP + 2 H(+)</text>
        <dbReference type="Rhea" id="RHEA:27978"/>
        <dbReference type="ChEBI" id="CHEBI:15377"/>
        <dbReference type="ChEBI" id="CHEBI:15378"/>
        <dbReference type="ChEBI" id="CHEBI:57527"/>
        <dbReference type="ChEBI" id="CHEBI:58115"/>
        <dbReference type="ChEBI" id="CHEBI:58409"/>
    </reaction>
</comment>
<dbReference type="PROSITE" id="PS00893">
    <property type="entry name" value="NUDIX_BOX"/>
    <property type="match status" value="1"/>
</dbReference>
<evidence type="ECO:0000259" key="9">
    <source>
        <dbReference type="PROSITE" id="PS51462"/>
    </source>
</evidence>
<accession>A0ABS9Z8P3</accession>
<evidence type="ECO:0000256" key="7">
    <source>
        <dbReference type="ARBA" id="ARBA00032162"/>
    </source>
</evidence>
<sequence>MSHDKIPAPRGLDEKILADEKYSFSRLTYEIRRADGRWEKHERNLFRRPDACVLLPYDCARGKVLLTRQFRLGAFMNDETPGLLEACAGTLDPGESPDACMRREAMEEMGLKVGELRFLFEAFVSPAASTEKLYFFAAPYGPEARVGDGGGMEEEGEEIEVVEAAFVEVLREAEAGAIRDGKTLTLLYWLKGAGLMA</sequence>
<evidence type="ECO:0000313" key="11">
    <source>
        <dbReference type="Proteomes" id="UP001139104"/>
    </source>
</evidence>
<dbReference type="PANTHER" id="PTHR11839:SF18">
    <property type="entry name" value="NUDIX HYDROLASE DOMAIN-CONTAINING PROTEIN"/>
    <property type="match status" value="1"/>
</dbReference>
<dbReference type="InterPro" id="IPR000086">
    <property type="entry name" value="NUDIX_hydrolase_dom"/>
</dbReference>
<dbReference type="InterPro" id="IPR015797">
    <property type="entry name" value="NUDIX_hydrolase-like_dom_sf"/>
</dbReference>
<dbReference type="PANTHER" id="PTHR11839">
    <property type="entry name" value="UDP/ADP-SUGAR PYROPHOSPHATASE"/>
    <property type="match status" value="1"/>
</dbReference>
<evidence type="ECO:0000256" key="5">
    <source>
        <dbReference type="ARBA" id="ARBA00016377"/>
    </source>
</evidence>
<keyword evidence="6" id="KW-0378">Hydrolase</keyword>
<feature type="domain" description="Nudix hydrolase" evidence="9">
    <location>
        <begin position="45"/>
        <end position="191"/>
    </location>
</feature>
<name>A0ABS9Z8P3_9HYPH</name>
<keyword evidence="11" id="KW-1185">Reference proteome</keyword>
<reference evidence="10" key="1">
    <citation type="journal article" date="2022" name="ISME J.">
        <title>Identification of active gaseous-alkane degraders at natural gas seeps.</title>
        <authorList>
            <person name="Farhan Ul Haque M."/>
            <person name="Hernandez M."/>
            <person name="Crombie A.T."/>
            <person name="Murrell J.C."/>
        </authorList>
    </citation>
    <scope>NUCLEOTIDE SEQUENCE</scope>
    <source>
        <strain evidence="10">PC2</strain>
    </source>
</reference>
<dbReference type="Gene3D" id="3.90.79.10">
    <property type="entry name" value="Nucleoside Triphosphate Pyrophosphohydrolase"/>
    <property type="match status" value="1"/>
</dbReference>
<comment type="subunit">
    <text evidence="4">Homodimer.</text>
</comment>
<dbReference type="PROSITE" id="PS51462">
    <property type="entry name" value="NUDIX"/>
    <property type="match status" value="1"/>
</dbReference>
<dbReference type="InterPro" id="IPR020084">
    <property type="entry name" value="NUDIX_hydrolase_CS"/>
</dbReference>
<evidence type="ECO:0000256" key="3">
    <source>
        <dbReference type="ARBA" id="ARBA00007275"/>
    </source>
</evidence>
<evidence type="ECO:0000313" key="10">
    <source>
        <dbReference type="EMBL" id="MCI4683811.1"/>
    </source>
</evidence>
<dbReference type="EMBL" id="JAIVFP010000001">
    <property type="protein sequence ID" value="MCI4683811.1"/>
    <property type="molecule type" value="Genomic_DNA"/>
</dbReference>
<protein>
    <recommendedName>
        <fullName evidence="5">GDP-mannose pyrophosphatase</fullName>
    </recommendedName>
    <alternativeName>
        <fullName evidence="7">GDP-mannose hydrolase</fullName>
    </alternativeName>
    <alternativeName>
        <fullName evidence="8">GDPMK</fullName>
    </alternativeName>
</protein>